<dbReference type="PANTHER" id="PTHR12385">
    <property type="entry name" value="CHOLINE TRANSPORTER-LIKE (SLC FAMILY 44)"/>
    <property type="match status" value="1"/>
</dbReference>
<feature type="transmembrane region" description="Helical" evidence="12">
    <location>
        <begin position="227"/>
        <end position="247"/>
    </location>
</feature>
<evidence type="ECO:0000256" key="10">
    <source>
        <dbReference type="ARBA" id="ARBA00035093"/>
    </source>
</evidence>
<comment type="function">
    <text evidence="11">Choline/H+ antiporter.</text>
</comment>
<evidence type="ECO:0000256" key="11">
    <source>
        <dbReference type="ARBA" id="ARBA00037726"/>
    </source>
</evidence>
<comment type="similarity">
    <text evidence="2 12">Belongs to the CTL (choline transporter-like) family.</text>
</comment>
<feature type="transmembrane region" description="Helical" evidence="12">
    <location>
        <begin position="351"/>
        <end position="375"/>
    </location>
</feature>
<dbReference type="AlphaFoldDB" id="A0AAY4BYD7"/>
<dbReference type="Ensembl" id="ENSDCDT00010031935.1">
    <property type="protein sequence ID" value="ENSDCDP00010025814.1"/>
    <property type="gene ID" value="ENSDCDG00010008991.1"/>
</dbReference>
<organism evidence="13 14">
    <name type="scientific">Denticeps clupeoides</name>
    <name type="common">denticle herring</name>
    <dbReference type="NCBI Taxonomy" id="299321"/>
    <lineage>
        <taxon>Eukaryota</taxon>
        <taxon>Metazoa</taxon>
        <taxon>Chordata</taxon>
        <taxon>Craniata</taxon>
        <taxon>Vertebrata</taxon>
        <taxon>Euteleostomi</taxon>
        <taxon>Actinopterygii</taxon>
        <taxon>Neopterygii</taxon>
        <taxon>Teleostei</taxon>
        <taxon>Clupei</taxon>
        <taxon>Clupeiformes</taxon>
        <taxon>Denticipitoidei</taxon>
        <taxon>Denticipitidae</taxon>
        <taxon>Denticeps</taxon>
    </lineage>
</organism>
<keyword evidence="4" id="KW-0050">Antiport</keyword>
<dbReference type="GO" id="GO:0005886">
    <property type="term" value="C:plasma membrane"/>
    <property type="evidence" value="ECO:0007669"/>
    <property type="project" value="UniProtKB-SubCell"/>
</dbReference>
<keyword evidence="14" id="KW-1185">Reference proteome</keyword>
<evidence type="ECO:0000256" key="3">
    <source>
        <dbReference type="ARBA" id="ARBA00022448"/>
    </source>
</evidence>
<evidence type="ECO:0000256" key="9">
    <source>
        <dbReference type="ARBA" id="ARBA00023180"/>
    </source>
</evidence>
<comment type="function">
    <text evidence="12">Choline transporter.</text>
</comment>
<sequence length="708" mass="81142">LEDCRCWVIFRKPKNPDICLCSLDQTVCCRIFIVQKYFVFSLAWIHGDPRKVVYPTDSYGQFCGQHGTPNANKAILFYFNILHCANPAVLINLQCPTTLLCVSKCPDRFATYLDMQYQYRYNKSYWEYYRQFCKPGFDNPRKSIAQVLQDEDCPSMIVPSRPFLQRCFPEFITRNGTLTVANRTDFKDGLGKTRSVTDLREAANGIVGLLDAKEVGIKIFEDYASSWYWILLGLVITMLVSLAFILLLRFTAGVLLWLVIFGVIAAVGYGIWHCYWEFSILKEKPDADITISNIGFQTDFRVYLQLSQTWFIFMISLAVTEVIIIVVLIFLRRRVRIAIALLKEGSKAIGYIMSTLFYPIITFLLLAICIAYWAVTAVFLASSGDAVYKVMSTDPKCQYSNITCDPETNVTKVCPGAQCTFAFYGGESIYHRYIFILQLCNLLVFLWLVNFTIALGQCTLAGAFASYYWALQKPADIPACPLFSSFGRAVRYHTGSLAFGALILSIVQFFRIILEYLDHKLKGAHNAFARFLLCCLKCCFWCLEHFIRFMNRNAYIMIAIYGKNFCTSAREAFFLLMRNVVRVAVLDKVTDFLLFLGKLLISGSMGVLAFFVFTHKIPVIQEEVPSLNYYWLPLLTVIFGSYLVAHGFFNVYAMCVDTLFLCFLVDLERNDGSAARPYFMSSTLRGILNKRNVRKREDKRGYRVRKKK</sequence>
<dbReference type="PANTHER" id="PTHR12385:SF42">
    <property type="entry name" value="CHOLINE TRANSPORTER-LIKE PROTEIN 5"/>
    <property type="match status" value="1"/>
</dbReference>
<feature type="transmembrane region" description="Helical" evidence="12">
    <location>
        <begin position="492"/>
        <end position="514"/>
    </location>
</feature>
<keyword evidence="9" id="KW-0325">Glycoprotein</keyword>
<dbReference type="GeneTree" id="ENSGT00940000156600"/>
<evidence type="ECO:0000256" key="2">
    <source>
        <dbReference type="ARBA" id="ARBA00007168"/>
    </source>
</evidence>
<gene>
    <name evidence="13" type="primary">slc44a5b</name>
</gene>
<protein>
    <recommendedName>
        <fullName evidence="12">Choline transporter-like protein</fullName>
    </recommendedName>
</protein>
<feature type="transmembrane region" description="Helical" evidence="12">
    <location>
        <begin position="592"/>
        <end position="615"/>
    </location>
</feature>
<dbReference type="Pfam" id="PF04515">
    <property type="entry name" value="Choline_transpo"/>
    <property type="match status" value="1"/>
</dbReference>
<comment type="subcellular location">
    <subcellularLocation>
        <location evidence="1 12">Cell membrane</location>
        <topology evidence="1 12">Multi-pass membrane protein</topology>
    </subcellularLocation>
</comment>
<evidence type="ECO:0000256" key="6">
    <source>
        <dbReference type="ARBA" id="ARBA00022692"/>
    </source>
</evidence>
<evidence type="ECO:0000256" key="8">
    <source>
        <dbReference type="ARBA" id="ARBA00023136"/>
    </source>
</evidence>
<feature type="transmembrane region" description="Helical" evidence="12">
    <location>
        <begin position="310"/>
        <end position="331"/>
    </location>
</feature>
<feature type="transmembrane region" description="Helical" evidence="12">
    <location>
        <begin position="627"/>
        <end position="645"/>
    </location>
</feature>
<reference evidence="13 14" key="1">
    <citation type="submission" date="2020-06" db="EMBL/GenBank/DDBJ databases">
        <authorList>
            <consortium name="Wellcome Sanger Institute Data Sharing"/>
        </authorList>
    </citation>
    <scope>NUCLEOTIDE SEQUENCE [LARGE SCALE GENOMIC DNA]</scope>
</reference>
<evidence type="ECO:0000256" key="1">
    <source>
        <dbReference type="ARBA" id="ARBA00004651"/>
    </source>
</evidence>
<keyword evidence="7 12" id="KW-1133">Transmembrane helix</keyword>
<keyword evidence="3" id="KW-0813">Transport</keyword>
<reference evidence="13" key="3">
    <citation type="submission" date="2025-09" db="UniProtKB">
        <authorList>
            <consortium name="Ensembl"/>
        </authorList>
    </citation>
    <scope>IDENTIFICATION</scope>
</reference>
<dbReference type="GO" id="GO:0015297">
    <property type="term" value="F:antiporter activity"/>
    <property type="evidence" value="ECO:0007669"/>
    <property type="project" value="UniProtKB-KW"/>
</dbReference>
<keyword evidence="6 12" id="KW-0812">Transmembrane</keyword>
<evidence type="ECO:0000256" key="7">
    <source>
        <dbReference type="ARBA" id="ARBA00022989"/>
    </source>
</evidence>
<evidence type="ECO:0000256" key="4">
    <source>
        <dbReference type="ARBA" id="ARBA00022449"/>
    </source>
</evidence>
<keyword evidence="8 12" id="KW-0472">Membrane</keyword>
<accession>A0AAY4BYD7</accession>
<reference evidence="13" key="2">
    <citation type="submission" date="2025-08" db="UniProtKB">
        <authorList>
            <consortium name="Ensembl"/>
        </authorList>
    </citation>
    <scope>IDENTIFICATION</scope>
</reference>
<evidence type="ECO:0000313" key="13">
    <source>
        <dbReference type="Ensembl" id="ENSDCDP00010025814.1"/>
    </source>
</evidence>
<evidence type="ECO:0000256" key="12">
    <source>
        <dbReference type="RuleBase" id="RU368066"/>
    </source>
</evidence>
<keyword evidence="5" id="KW-1003">Cell membrane</keyword>
<feature type="transmembrane region" description="Helical" evidence="12">
    <location>
        <begin position="254"/>
        <end position="272"/>
    </location>
</feature>
<proteinExistence type="inferred from homology"/>
<comment type="catalytic activity">
    <reaction evidence="10">
        <text>choline(out) + n H(+)(in) = choline(in) + n H(+)(out)</text>
        <dbReference type="Rhea" id="RHEA:75463"/>
        <dbReference type="ChEBI" id="CHEBI:15354"/>
        <dbReference type="ChEBI" id="CHEBI:15378"/>
    </reaction>
</comment>
<feature type="transmembrane region" description="Helical" evidence="12">
    <location>
        <begin position="526"/>
        <end position="543"/>
    </location>
</feature>
<name>A0AAY4BYD7_9TELE</name>
<dbReference type="InterPro" id="IPR007603">
    <property type="entry name" value="Choline_transptr-like"/>
</dbReference>
<evidence type="ECO:0000313" key="14">
    <source>
        <dbReference type="Proteomes" id="UP000694580"/>
    </source>
</evidence>
<dbReference type="Proteomes" id="UP000694580">
    <property type="component" value="Chromosome 13"/>
</dbReference>
<evidence type="ECO:0000256" key="5">
    <source>
        <dbReference type="ARBA" id="ARBA00022475"/>
    </source>
</evidence>